<feature type="transmembrane region" description="Helical" evidence="1">
    <location>
        <begin position="123"/>
        <end position="143"/>
    </location>
</feature>
<dbReference type="InParanoid" id="D1C8C8"/>
<keyword evidence="1" id="KW-0472">Membrane</keyword>
<organism evidence="2 3">
    <name type="scientific">Sphaerobacter thermophilus (strain ATCC 49802 / DSM 20745 / KCCM 41009 / NCIMB 13125 / S 6022)</name>
    <dbReference type="NCBI Taxonomy" id="479434"/>
    <lineage>
        <taxon>Bacteria</taxon>
        <taxon>Pseudomonadati</taxon>
        <taxon>Thermomicrobiota</taxon>
        <taxon>Thermomicrobia</taxon>
        <taxon>Sphaerobacterales</taxon>
        <taxon>Sphaerobacterineae</taxon>
        <taxon>Sphaerobacteraceae</taxon>
        <taxon>Sphaerobacter</taxon>
    </lineage>
</organism>
<proteinExistence type="predicted"/>
<accession>D1C8C8</accession>
<dbReference type="InterPro" id="IPR052712">
    <property type="entry name" value="Acid_resist_chaperone_HdeD"/>
</dbReference>
<evidence type="ECO:0008006" key="4">
    <source>
        <dbReference type="Google" id="ProtNLM"/>
    </source>
</evidence>
<dbReference type="EMBL" id="CP001824">
    <property type="protein sequence ID" value="ACZ40071.1"/>
    <property type="molecule type" value="Genomic_DNA"/>
</dbReference>
<feature type="transmembrane region" description="Helical" evidence="1">
    <location>
        <begin position="92"/>
        <end position="111"/>
    </location>
</feature>
<feature type="transmembrane region" description="Helical" evidence="1">
    <location>
        <begin position="7"/>
        <end position="28"/>
    </location>
</feature>
<keyword evidence="1" id="KW-0812">Transmembrane</keyword>
<dbReference type="HOGENOM" id="CLU_091585_5_2_0"/>
<dbReference type="GO" id="GO:0005886">
    <property type="term" value="C:plasma membrane"/>
    <property type="evidence" value="ECO:0007669"/>
    <property type="project" value="TreeGrafter"/>
</dbReference>
<evidence type="ECO:0000256" key="1">
    <source>
        <dbReference type="SAM" id="Phobius"/>
    </source>
</evidence>
<dbReference type="RefSeq" id="WP_012873109.1">
    <property type="nucleotide sequence ID" value="NC_013524.1"/>
</dbReference>
<sequence>MLALSRNWWAVAVRGVVAILFGLAALVWPDVTLAFLIALFGVYALLDGIFAIVAAFRAARRDLRWGPLAFEGVLGILAGLAAFVWPSLTALALLYLIAAWAIVTGLAEVIGAVQLREVGGGTLWLGLAGVISIIFGVLLILFPSSGALAVLWVIGVYAIVFGILLLVLAWQLRSMGEQRPAM</sequence>
<dbReference type="eggNOG" id="COG3247">
    <property type="taxonomic scope" value="Bacteria"/>
</dbReference>
<dbReference type="KEGG" id="sti:Sthe_2657"/>
<dbReference type="Pfam" id="PF03729">
    <property type="entry name" value="DUF308"/>
    <property type="match status" value="2"/>
</dbReference>
<dbReference type="AlphaFoldDB" id="D1C8C8"/>
<evidence type="ECO:0000313" key="3">
    <source>
        <dbReference type="Proteomes" id="UP000002027"/>
    </source>
</evidence>
<gene>
    <name evidence="2" type="ordered locus">Sthe_2657</name>
</gene>
<dbReference type="OrthoDB" id="193343at2"/>
<keyword evidence="1" id="KW-1133">Transmembrane helix</keyword>
<reference evidence="2 3" key="2">
    <citation type="journal article" date="2010" name="Stand. Genomic Sci.">
        <title>Complete genome sequence of Desulfohalobium retbaense type strain (HR(100)).</title>
        <authorList>
            <person name="Spring S."/>
            <person name="Nolan M."/>
            <person name="Lapidus A."/>
            <person name="Glavina Del Rio T."/>
            <person name="Copeland A."/>
            <person name="Tice H."/>
            <person name="Cheng J.F."/>
            <person name="Lucas S."/>
            <person name="Land M."/>
            <person name="Chen F."/>
            <person name="Bruce D."/>
            <person name="Goodwin L."/>
            <person name="Pitluck S."/>
            <person name="Ivanova N."/>
            <person name="Mavromatis K."/>
            <person name="Mikhailova N."/>
            <person name="Pati A."/>
            <person name="Chen A."/>
            <person name="Palaniappan K."/>
            <person name="Hauser L."/>
            <person name="Chang Y.J."/>
            <person name="Jeffries C.D."/>
            <person name="Munk C."/>
            <person name="Kiss H."/>
            <person name="Chain P."/>
            <person name="Han C."/>
            <person name="Brettin T."/>
            <person name="Detter J.C."/>
            <person name="Schuler E."/>
            <person name="Goker M."/>
            <person name="Rohde M."/>
            <person name="Bristow J."/>
            <person name="Eisen J.A."/>
            <person name="Markowitz V."/>
            <person name="Hugenholtz P."/>
            <person name="Kyrpides N.C."/>
            <person name="Klenk H.P."/>
        </authorList>
    </citation>
    <scope>NUCLEOTIDE SEQUENCE [LARGE SCALE GENOMIC DNA]</scope>
    <source>
        <strain evidence="3">ATCC 49802 / DSM 20745 / S 6022</strain>
    </source>
</reference>
<dbReference type="STRING" id="479434.Sthe_2657"/>
<dbReference type="PANTHER" id="PTHR34989">
    <property type="entry name" value="PROTEIN HDED"/>
    <property type="match status" value="1"/>
</dbReference>
<feature type="transmembrane region" description="Helical" evidence="1">
    <location>
        <begin position="68"/>
        <end position="86"/>
    </location>
</feature>
<feature type="transmembrane region" description="Helical" evidence="1">
    <location>
        <begin position="149"/>
        <end position="172"/>
    </location>
</feature>
<name>D1C8C8_SPHTD</name>
<feature type="transmembrane region" description="Helical" evidence="1">
    <location>
        <begin position="34"/>
        <end position="56"/>
    </location>
</feature>
<dbReference type="Proteomes" id="UP000002027">
    <property type="component" value="Chromosome 2"/>
</dbReference>
<reference evidence="3" key="1">
    <citation type="submission" date="2009-11" db="EMBL/GenBank/DDBJ databases">
        <title>The complete chromosome 2 of Sphaerobacter thermophilus DSM 20745.</title>
        <authorList>
            <person name="Lucas S."/>
            <person name="Copeland A."/>
            <person name="Lapidus A."/>
            <person name="Glavina del Rio T."/>
            <person name="Dalin E."/>
            <person name="Tice H."/>
            <person name="Bruce D."/>
            <person name="Goodwin L."/>
            <person name="Pitluck S."/>
            <person name="Kyrpides N."/>
            <person name="Mavromatis K."/>
            <person name="Ivanova N."/>
            <person name="Mikhailova N."/>
            <person name="LaButti K.M."/>
            <person name="Clum A."/>
            <person name="Sun H.I."/>
            <person name="Brettin T."/>
            <person name="Detter J.C."/>
            <person name="Han C."/>
            <person name="Larimer F."/>
            <person name="Land M."/>
            <person name="Hauser L."/>
            <person name="Markowitz V."/>
            <person name="Cheng J.F."/>
            <person name="Hugenholtz P."/>
            <person name="Woyke T."/>
            <person name="Wu D."/>
            <person name="Steenblock K."/>
            <person name="Schneider S."/>
            <person name="Pukall R."/>
            <person name="Goeker M."/>
            <person name="Klenk H.P."/>
            <person name="Eisen J.A."/>
        </authorList>
    </citation>
    <scope>NUCLEOTIDE SEQUENCE [LARGE SCALE GENOMIC DNA]</scope>
    <source>
        <strain evidence="3">ATCC 49802 / DSM 20745 / S 6022</strain>
    </source>
</reference>
<evidence type="ECO:0000313" key="2">
    <source>
        <dbReference type="EMBL" id="ACZ40071.1"/>
    </source>
</evidence>
<dbReference type="PANTHER" id="PTHR34989:SF1">
    <property type="entry name" value="PROTEIN HDED"/>
    <property type="match status" value="1"/>
</dbReference>
<protein>
    <recommendedName>
        <fullName evidence="4">HdeD family acid-resistance protein</fullName>
    </recommendedName>
</protein>
<dbReference type="InterPro" id="IPR005325">
    <property type="entry name" value="DUF308_memb"/>
</dbReference>
<keyword evidence="3" id="KW-1185">Reference proteome</keyword>